<reference evidence="3" key="2">
    <citation type="submission" date="2020-09" db="EMBL/GenBank/DDBJ databases">
        <authorList>
            <person name="Sun Q."/>
            <person name="Zhou Y."/>
        </authorList>
    </citation>
    <scope>NUCLEOTIDE SEQUENCE</scope>
    <source>
        <strain evidence="3">CGMCC 1.12919</strain>
    </source>
</reference>
<feature type="domain" description="CoA carboxyltransferase N-terminal" evidence="1">
    <location>
        <begin position="1"/>
        <end position="251"/>
    </location>
</feature>
<comment type="caution">
    <text evidence="3">The sequence shown here is derived from an EMBL/GenBank/DDBJ whole genome shotgun (WGS) entry which is preliminary data.</text>
</comment>
<dbReference type="EMBL" id="BMGG01000004">
    <property type="protein sequence ID" value="GGC65006.1"/>
    <property type="molecule type" value="Genomic_DNA"/>
</dbReference>
<dbReference type="GO" id="GO:1905202">
    <property type="term" value="C:methylcrotonoyl-CoA carboxylase complex"/>
    <property type="evidence" value="ECO:0007669"/>
    <property type="project" value="TreeGrafter"/>
</dbReference>
<feature type="domain" description="CoA carboxyltransferase C-terminal" evidence="2">
    <location>
        <begin position="258"/>
        <end position="498"/>
    </location>
</feature>
<dbReference type="Pfam" id="PF01039">
    <property type="entry name" value="Carboxyl_trans"/>
    <property type="match status" value="1"/>
</dbReference>
<dbReference type="InterPro" id="IPR011762">
    <property type="entry name" value="COA_CT_N"/>
</dbReference>
<accession>A0A916UA47</accession>
<dbReference type="PANTHER" id="PTHR22855">
    <property type="entry name" value="ACETYL, PROPIONYL, PYRUVATE, AND GLUTACONYL CARBOXYLASE-RELATED"/>
    <property type="match status" value="1"/>
</dbReference>
<dbReference type="RefSeq" id="WP_188609451.1">
    <property type="nucleotide sequence ID" value="NZ_BMGG01000004.1"/>
</dbReference>
<evidence type="ECO:0000313" key="4">
    <source>
        <dbReference type="Proteomes" id="UP000637002"/>
    </source>
</evidence>
<dbReference type="InterPro" id="IPR029045">
    <property type="entry name" value="ClpP/crotonase-like_dom_sf"/>
</dbReference>
<dbReference type="AlphaFoldDB" id="A0A916UA47"/>
<dbReference type="PANTHER" id="PTHR22855:SF13">
    <property type="entry name" value="METHYLCROTONOYL-COA CARBOXYLASE BETA CHAIN, MITOCHONDRIAL"/>
    <property type="match status" value="1"/>
</dbReference>
<gene>
    <name evidence="3" type="ORF">GCM10010994_24530</name>
</gene>
<evidence type="ECO:0000313" key="3">
    <source>
        <dbReference type="EMBL" id="GGC65006.1"/>
    </source>
</evidence>
<evidence type="ECO:0000259" key="2">
    <source>
        <dbReference type="PROSITE" id="PS50989"/>
    </source>
</evidence>
<dbReference type="InterPro" id="IPR011763">
    <property type="entry name" value="COA_CT_C"/>
</dbReference>
<dbReference type="InterPro" id="IPR034733">
    <property type="entry name" value="AcCoA_carboxyl_beta"/>
</dbReference>
<dbReference type="PROSITE" id="PS50989">
    <property type="entry name" value="COA_CT_CTER"/>
    <property type="match status" value="1"/>
</dbReference>
<keyword evidence="4" id="KW-1185">Reference proteome</keyword>
<dbReference type="InterPro" id="IPR045190">
    <property type="entry name" value="MCCB/AccD1-like"/>
</dbReference>
<evidence type="ECO:0000259" key="1">
    <source>
        <dbReference type="PROSITE" id="PS50980"/>
    </source>
</evidence>
<sequence>MDLYDDFKQREAWALAGGRNAEKSAKLLEGKIFVRDRLDLFFDNGLEIEDGLLAGAEKRVPADAVVTGIGKVDGRMVAMIANDISVKAGSWGYQTMLKITRMQERARELKIPLVYFVDSAGARIDEQKQSYLGRTAWGNIFYNLVQLSGVVPQLCVLFGPSPAGAAYIPGLCDTVVMVDKKATAYVGSPRMAKMAIGEDISEEDLGGARMHCTLSGLGDILVQSDAEAIAVAKTYLGYFPGSWSQTPPIAATAAQAAPPDLEALLPRDQNVPFDIKTLIRALADDDSFLESKELFAKEMTTAFIRLGGRPIGVVANNSKFKGGVLFNDSSDKAARFIWLCNAFNIPLLFLQDISGYMIGSSVEKTGIIRHGAKLLSAVCEASVPRIAVMVRKAYGGGFLAMSGAPTKPDAMLALPTAMPALVGPEAAVNAMYFNQIAELAPADRAAFIKAKRDEYARDINVYSAAADSFASEAVVHPNKLRDELINRFALYALKPTPAIERRNAVHPV</sequence>
<dbReference type="GO" id="GO:0004485">
    <property type="term" value="F:methylcrotonoyl-CoA carboxylase activity"/>
    <property type="evidence" value="ECO:0007669"/>
    <property type="project" value="TreeGrafter"/>
</dbReference>
<dbReference type="GO" id="GO:0006552">
    <property type="term" value="P:L-leucine catabolic process"/>
    <property type="evidence" value="ECO:0007669"/>
    <property type="project" value="TreeGrafter"/>
</dbReference>
<name>A0A916UA47_9HYPH</name>
<dbReference type="SUPFAM" id="SSF52096">
    <property type="entry name" value="ClpP/crotonase"/>
    <property type="match status" value="2"/>
</dbReference>
<dbReference type="PROSITE" id="PS50980">
    <property type="entry name" value="COA_CT_NTER"/>
    <property type="match status" value="1"/>
</dbReference>
<proteinExistence type="predicted"/>
<protein>
    <submittedName>
        <fullName evidence="3">Propionyl-CoA carboxylase subunit beta</fullName>
    </submittedName>
</protein>
<reference evidence="3" key="1">
    <citation type="journal article" date="2014" name="Int. J. Syst. Evol. Microbiol.">
        <title>Complete genome sequence of Corynebacterium casei LMG S-19264T (=DSM 44701T), isolated from a smear-ripened cheese.</title>
        <authorList>
            <consortium name="US DOE Joint Genome Institute (JGI-PGF)"/>
            <person name="Walter F."/>
            <person name="Albersmeier A."/>
            <person name="Kalinowski J."/>
            <person name="Ruckert C."/>
        </authorList>
    </citation>
    <scope>NUCLEOTIDE SEQUENCE</scope>
    <source>
        <strain evidence="3">CGMCC 1.12919</strain>
    </source>
</reference>
<dbReference type="Gene3D" id="3.90.226.10">
    <property type="entry name" value="2-enoyl-CoA Hydratase, Chain A, domain 1"/>
    <property type="match status" value="2"/>
</dbReference>
<dbReference type="Proteomes" id="UP000637002">
    <property type="component" value="Unassembled WGS sequence"/>
</dbReference>
<organism evidence="3 4">
    <name type="scientific">Chelatococcus reniformis</name>
    <dbReference type="NCBI Taxonomy" id="1494448"/>
    <lineage>
        <taxon>Bacteria</taxon>
        <taxon>Pseudomonadati</taxon>
        <taxon>Pseudomonadota</taxon>
        <taxon>Alphaproteobacteria</taxon>
        <taxon>Hyphomicrobiales</taxon>
        <taxon>Chelatococcaceae</taxon>
        <taxon>Chelatococcus</taxon>
    </lineage>
</organism>